<dbReference type="EMBL" id="PYMA01000015">
    <property type="protein sequence ID" value="PSW17224.1"/>
    <property type="molecule type" value="Genomic_DNA"/>
</dbReference>
<sequence>MMLKQVMDLFELLDSPNASGRIAQDYLCTLGANSDQIEINQLTSEKGKTDFIKVVIPGSEGKLLGGSAPTLGIIGRLGGIGARPDITSFVSDGDGALAALSAAAKIIKMANNGDNLKGDVIVTTHICPDAPTREHYPVPFMDSPITFEDTWAYEIDPRMDAIISIDTTKGNRIMNYRGIAISPTVCQGYILKVSDSVVNVVERTTGERANVFPLSVQDITPYGNDLYHINSILQPAVASDAPVIGVALSTAVPVAGCATGASHEVDIEQAARFSIEVARDFGQGICTFVDMKEFELMQSLYGSQKHFQTRGNANG</sequence>
<evidence type="ECO:0000313" key="2">
    <source>
        <dbReference type="Proteomes" id="UP000241771"/>
    </source>
</evidence>
<protein>
    <submittedName>
        <fullName evidence="1">DUF1177 domain-containing protein</fullName>
    </submittedName>
</protein>
<dbReference type="InterPro" id="IPR009561">
    <property type="entry name" value="DUF1177"/>
</dbReference>
<dbReference type="Pfam" id="PF06675">
    <property type="entry name" value="DUF1177"/>
    <property type="match status" value="1"/>
</dbReference>
<dbReference type="Proteomes" id="UP000241771">
    <property type="component" value="Unassembled WGS sequence"/>
</dbReference>
<evidence type="ECO:0000313" key="1">
    <source>
        <dbReference type="EMBL" id="PSW17224.1"/>
    </source>
</evidence>
<reference evidence="1 2" key="1">
    <citation type="submission" date="2018-01" db="EMBL/GenBank/DDBJ databases">
        <title>Whole genome sequencing of Histamine producing bacteria.</title>
        <authorList>
            <person name="Butler K."/>
        </authorList>
    </citation>
    <scope>NUCLEOTIDE SEQUENCE [LARGE SCALE GENOMIC DNA]</scope>
    <source>
        <strain evidence="1 2">DSM 100436</strain>
    </source>
</reference>
<accession>A0A2T3NND6</accession>
<dbReference type="OrthoDB" id="9782903at2"/>
<keyword evidence="2" id="KW-1185">Reference proteome</keyword>
<gene>
    <name evidence="1" type="ORF">C9I98_19650</name>
</gene>
<organism evidence="1 2">
    <name type="scientific">Photobacterium sanctipauli</name>
    <dbReference type="NCBI Taxonomy" id="1342794"/>
    <lineage>
        <taxon>Bacteria</taxon>
        <taxon>Pseudomonadati</taxon>
        <taxon>Pseudomonadota</taxon>
        <taxon>Gammaproteobacteria</taxon>
        <taxon>Vibrionales</taxon>
        <taxon>Vibrionaceae</taxon>
        <taxon>Photobacterium</taxon>
    </lineage>
</organism>
<comment type="caution">
    <text evidence="1">The sequence shown here is derived from an EMBL/GenBank/DDBJ whole genome shotgun (WGS) entry which is preliminary data.</text>
</comment>
<proteinExistence type="predicted"/>
<dbReference type="AlphaFoldDB" id="A0A2T3NND6"/>
<name>A0A2T3NND6_9GAMM</name>